<evidence type="ECO:0000313" key="12">
    <source>
        <dbReference type="Proteomes" id="UP000186308"/>
    </source>
</evidence>
<feature type="domain" description="ABC transmembrane type-1" evidence="10">
    <location>
        <begin position="91"/>
        <end position="271"/>
    </location>
</feature>
<keyword evidence="3 9" id="KW-0813">Transport</keyword>
<evidence type="ECO:0000313" key="11">
    <source>
        <dbReference type="EMBL" id="SIQ81622.1"/>
    </source>
</evidence>
<evidence type="ECO:0000256" key="8">
    <source>
        <dbReference type="ARBA" id="ARBA00056719"/>
    </source>
</evidence>
<proteinExistence type="inferred from homology"/>
<dbReference type="InterPro" id="IPR000515">
    <property type="entry name" value="MetI-like"/>
</dbReference>
<evidence type="ECO:0000256" key="5">
    <source>
        <dbReference type="ARBA" id="ARBA00022692"/>
    </source>
</evidence>
<feature type="transmembrane region" description="Helical" evidence="9">
    <location>
        <begin position="91"/>
        <end position="117"/>
    </location>
</feature>
<dbReference type="OrthoDB" id="9799271at2"/>
<dbReference type="SUPFAM" id="SSF161098">
    <property type="entry name" value="MetI-like"/>
    <property type="match status" value="1"/>
</dbReference>
<evidence type="ECO:0000256" key="3">
    <source>
        <dbReference type="ARBA" id="ARBA00022448"/>
    </source>
</evidence>
<name>A0A8G2FGA1_ACIRU</name>
<comment type="subcellular location">
    <subcellularLocation>
        <location evidence="1 9">Cell membrane</location>
        <topology evidence="1 9">Multi-pass membrane protein</topology>
    </subcellularLocation>
</comment>
<reference evidence="11 12" key="1">
    <citation type="submission" date="2017-01" db="EMBL/GenBank/DDBJ databases">
        <authorList>
            <person name="Varghese N."/>
            <person name="Submissions S."/>
        </authorList>
    </citation>
    <scope>NUCLEOTIDE SEQUENCE [LARGE SCALE GENOMIC DNA]</scope>
    <source>
        <strain evidence="11 12">ATCC 35905</strain>
    </source>
</reference>
<dbReference type="PROSITE" id="PS50928">
    <property type="entry name" value="ABC_TM1"/>
    <property type="match status" value="1"/>
</dbReference>
<feature type="transmembrane region" description="Helical" evidence="9">
    <location>
        <begin position="157"/>
        <end position="176"/>
    </location>
</feature>
<evidence type="ECO:0000256" key="1">
    <source>
        <dbReference type="ARBA" id="ARBA00004651"/>
    </source>
</evidence>
<dbReference type="GO" id="GO:0005886">
    <property type="term" value="C:plasma membrane"/>
    <property type="evidence" value="ECO:0007669"/>
    <property type="project" value="UniProtKB-SubCell"/>
</dbReference>
<gene>
    <name evidence="11" type="ORF">SAMN05421828_1108</name>
</gene>
<feature type="transmembrane region" description="Helical" evidence="9">
    <location>
        <begin position="37"/>
        <end position="59"/>
    </location>
</feature>
<keyword evidence="7 9" id="KW-0472">Membrane</keyword>
<feature type="transmembrane region" description="Helical" evidence="9">
    <location>
        <begin position="129"/>
        <end position="151"/>
    </location>
</feature>
<organism evidence="11 12">
    <name type="scientific">Acidiphilium rubrum</name>
    <dbReference type="NCBI Taxonomy" id="526"/>
    <lineage>
        <taxon>Bacteria</taxon>
        <taxon>Pseudomonadati</taxon>
        <taxon>Pseudomonadota</taxon>
        <taxon>Alphaproteobacteria</taxon>
        <taxon>Acetobacterales</taxon>
        <taxon>Acidocellaceae</taxon>
        <taxon>Acidiphilium</taxon>
    </lineage>
</organism>
<feature type="transmembrane region" description="Helical" evidence="9">
    <location>
        <begin position="247"/>
        <end position="267"/>
    </location>
</feature>
<evidence type="ECO:0000256" key="6">
    <source>
        <dbReference type="ARBA" id="ARBA00022989"/>
    </source>
</evidence>
<evidence type="ECO:0000256" key="4">
    <source>
        <dbReference type="ARBA" id="ARBA00022475"/>
    </source>
</evidence>
<dbReference type="EMBL" id="FTNE01000010">
    <property type="protein sequence ID" value="SIQ81622.1"/>
    <property type="molecule type" value="Genomic_DNA"/>
</dbReference>
<dbReference type="PANTHER" id="PTHR30151">
    <property type="entry name" value="ALKANE SULFONATE ABC TRANSPORTER-RELATED, MEMBRANE SUBUNIT"/>
    <property type="match status" value="1"/>
</dbReference>
<dbReference type="RefSeq" id="WP_029313586.1">
    <property type="nucleotide sequence ID" value="NZ_FTNE01000010.1"/>
</dbReference>
<accession>A0A8G2FGA1</accession>
<evidence type="ECO:0000256" key="7">
    <source>
        <dbReference type="ARBA" id="ARBA00023136"/>
    </source>
</evidence>
<sequence>MPPTETDSDKIDLSGDLADPAAVRVARRPTWQHVSRFTTIIAVLSGLLIWQIVSVLHVFPPIALPAPLAVWHALVRLLLNGYGGHSLFDDIWISSARIAVGFVAAILIGVPIGLLMARNDVIFRMIDPFLQFARPVPPLAYIPLLVVWFGIGELPKVLLILFGTIPVIIIGTISGVKATPALRISVAKTLGATEGQIFRHVILPSALPEIFTAMRVGIGVAWTCLVAAELIAADQGLGWLVQYAGQALQVSIVIVGIIVIGILGYAMELVIRLIERRFVPWRGHS</sequence>
<dbReference type="Gene3D" id="1.10.3720.10">
    <property type="entry name" value="MetI-like"/>
    <property type="match status" value="1"/>
</dbReference>
<dbReference type="Pfam" id="PF00528">
    <property type="entry name" value="BPD_transp_1"/>
    <property type="match status" value="1"/>
</dbReference>
<keyword evidence="4" id="KW-1003">Cell membrane</keyword>
<keyword evidence="5 9" id="KW-0812">Transmembrane</keyword>
<dbReference type="GO" id="GO:0042918">
    <property type="term" value="P:alkanesulfonate transmembrane transport"/>
    <property type="evidence" value="ECO:0007669"/>
    <property type="project" value="UniProtKB-ARBA"/>
</dbReference>
<dbReference type="InterPro" id="IPR035906">
    <property type="entry name" value="MetI-like_sf"/>
</dbReference>
<comment type="caution">
    <text evidence="11">The sequence shown here is derived from an EMBL/GenBank/DDBJ whole genome shotgun (WGS) entry which is preliminary data.</text>
</comment>
<feature type="transmembrane region" description="Helical" evidence="9">
    <location>
        <begin position="220"/>
        <end position="241"/>
    </location>
</feature>
<comment type="function">
    <text evidence="8">Probably part of an ABC transporter complex. Probably responsible for the translocation of the substrate across the membrane.</text>
</comment>
<dbReference type="Proteomes" id="UP000186308">
    <property type="component" value="Unassembled WGS sequence"/>
</dbReference>
<comment type="similarity">
    <text evidence="2 9">Belongs to the binding-protein-dependent transport system permease family.</text>
</comment>
<dbReference type="CDD" id="cd06261">
    <property type="entry name" value="TM_PBP2"/>
    <property type="match status" value="1"/>
</dbReference>
<dbReference type="AlphaFoldDB" id="A0A8G2FGA1"/>
<protein>
    <submittedName>
        <fullName evidence="11">NitT/TauT family transport system permease protein/taurine transport system permease protein</fullName>
    </submittedName>
</protein>
<evidence type="ECO:0000256" key="2">
    <source>
        <dbReference type="ARBA" id="ARBA00009306"/>
    </source>
</evidence>
<dbReference type="PANTHER" id="PTHR30151:SF0">
    <property type="entry name" value="ABC TRANSPORTER PERMEASE PROTEIN MJ0413-RELATED"/>
    <property type="match status" value="1"/>
</dbReference>
<evidence type="ECO:0000256" key="9">
    <source>
        <dbReference type="RuleBase" id="RU363032"/>
    </source>
</evidence>
<evidence type="ECO:0000259" key="10">
    <source>
        <dbReference type="PROSITE" id="PS50928"/>
    </source>
</evidence>
<dbReference type="FunFam" id="1.10.3720.10:FF:000003">
    <property type="entry name" value="Aliphatic sulfonate ABC transporter permease"/>
    <property type="match status" value="1"/>
</dbReference>
<keyword evidence="12" id="KW-1185">Reference proteome</keyword>
<keyword evidence="6 9" id="KW-1133">Transmembrane helix</keyword>